<evidence type="ECO:0000256" key="1">
    <source>
        <dbReference type="SAM" id="Phobius"/>
    </source>
</evidence>
<dbReference type="RefSeq" id="WP_260977675.1">
    <property type="nucleotide sequence ID" value="NZ_JAOANI010000028.1"/>
</dbReference>
<keyword evidence="1" id="KW-0472">Membrane</keyword>
<dbReference type="Proteomes" id="UP001147830">
    <property type="component" value="Unassembled WGS sequence"/>
</dbReference>
<dbReference type="EMBL" id="JAOANI010000028">
    <property type="protein sequence ID" value="MCT7360855.1"/>
    <property type="molecule type" value="Genomic_DNA"/>
</dbReference>
<proteinExistence type="predicted"/>
<keyword evidence="1" id="KW-0812">Transmembrane</keyword>
<gene>
    <name evidence="2" type="ORF">NYR02_17675</name>
</gene>
<evidence type="ECO:0000313" key="2">
    <source>
        <dbReference type="EMBL" id="MCT7360855.1"/>
    </source>
</evidence>
<sequence>MSDFLLSKPYHSDTSDSYKQNLSSGQRSILALMLLASLVLLSGCGTVLARSDSSPVDARYYPGTQGSLLLLGLDGHTGEASGEMVFCWMSVVCPLFTLIALPVDITLDTLLLPYDALKPETNIPVDTSQ</sequence>
<keyword evidence="2" id="KW-0449">Lipoprotein</keyword>
<evidence type="ECO:0000313" key="3">
    <source>
        <dbReference type="Proteomes" id="UP001147830"/>
    </source>
</evidence>
<comment type="caution">
    <text evidence="2">The sequence shown here is derived from an EMBL/GenBank/DDBJ whole genome shotgun (WGS) entry which is preliminary data.</text>
</comment>
<reference evidence="2" key="1">
    <citation type="journal article" date="2022" name="Front. Microbiol.">
        <title>Genome-based taxonomic rearrangement of Oceanobacter-related bacteria including the description of Thalassolituus hydrocarbonoclasticus sp. nov. and Thalassolituus pacificus sp. nov. and emended description of the genus Thalassolituus.</title>
        <authorList>
            <person name="Dong C."/>
            <person name="Wei L."/>
            <person name="Wang J."/>
            <person name="Lai Q."/>
            <person name="Huang Z."/>
            <person name="Shao Z."/>
        </authorList>
    </citation>
    <scope>NUCLEOTIDE SEQUENCE</scope>
    <source>
        <strain evidence="2">59MF3M-4</strain>
    </source>
</reference>
<name>A0A9X2WI94_9GAMM</name>
<keyword evidence="1" id="KW-1133">Transmembrane helix</keyword>
<accession>A0A9X2WI94</accession>
<keyword evidence="3" id="KW-1185">Reference proteome</keyword>
<dbReference type="AlphaFoldDB" id="A0A9X2WI94"/>
<reference evidence="2" key="2">
    <citation type="submission" date="2022-08" db="EMBL/GenBank/DDBJ databases">
        <authorList>
            <person name="Dong C."/>
        </authorList>
    </citation>
    <scope>NUCLEOTIDE SEQUENCE</scope>
    <source>
        <strain evidence="2">59MF3M-4</strain>
    </source>
</reference>
<protein>
    <submittedName>
        <fullName evidence="2">YceK/YidQ family lipoprotein</fullName>
    </submittedName>
</protein>
<feature type="transmembrane region" description="Helical" evidence="1">
    <location>
        <begin position="85"/>
        <end position="103"/>
    </location>
</feature>
<feature type="transmembrane region" description="Helical" evidence="1">
    <location>
        <begin position="29"/>
        <end position="49"/>
    </location>
</feature>
<organism evidence="2 3">
    <name type="scientific">Thalassolituus pacificus</name>
    <dbReference type="NCBI Taxonomy" id="2975440"/>
    <lineage>
        <taxon>Bacteria</taxon>
        <taxon>Pseudomonadati</taxon>
        <taxon>Pseudomonadota</taxon>
        <taxon>Gammaproteobacteria</taxon>
        <taxon>Oceanospirillales</taxon>
        <taxon>Oceanospirillaceae</taxon>
        <taxon>Thalassolituus</taxon>
    </lineage>
</organism>